<dbReference type="EMBL" id="HBUF01408466">
    <property type="protein sequence ID" value="CAG6738555.1"/>
    <property type="molecule type" value="Transcribed_RNA"/>
</dbReference>
<organism evidence="1">
    <name type="scientific">Cacopsylla melanoneura</name>
    <dbReference type="NCBI Taxonomy" id="428564"/>
    <lineage>
        <taxon>Eukaryota</taxon>
        <taxon>Metazoa</taxon>
        <taxon>Ecdysozoa</taxon>
        <taxon>Arthropoda</taxon>
        <taxon>Hexapoda</taxon>
        <taxon>Insecta</taxon>
        <taxon>Pterygota</taxon>
        <taxon>Neoptera</taxon>
        <taxon>Paraneoptera</taxon>
        <taxon>Hemiptera</taxon>
        <taxon>Sternorrhyncha</taxon>
        <taxon>Psylloidea</taxon>
        <taxon>Psyllidae</taxon>
        <taxon>Psyllinae</taxon>
        <taxon>Cacopsylla</taxon>
    </lineage>
</organism>
<accession>A0A8D8Z239</accession>
<reference evidence="1" key="1">
    <citation type="submission" date="2021-05" db="EMBL/GenBank/DDBJ databases">
        <authorList>
            <person name="Alioto T."/>
            <person name="Alioto T."/>
            <person name="Gomez Garrido J."/>
        </authorList>
    </citation>
    <scope>NUCLEOTIDE SEQUENCE</scope>
</reference>
<name>A0A8D8Z239_9HEMI</name>
<sequence length="102" mass="11250">MFILFILGTWNTMPTKSAIPGLTLCYMTIWNLANISFISLSLSPFPWVCFLSSLCPPLFSLPLLSLSLSLPPPFSLSLPPSFLSLSLLFPRSVFSLLSIPLL</sequence>
<dbReference type="AlphaFoldDB" id="A0A8D8Z239"/>
<proteinExistence type="predicted"/>
<evidence type="ECO:0000313" key="1">
    <source>
        <dbReference type="EMBL" id="CAG6738556.1"/>
    </source>
</evidence>
<dbReference type="EMBL" id="HBUF01408467">
    <property type="protein sequence ID" value="CAG6738556.1"/>
    <property type="molecule type" value="Transcribed_RNA"/>
</dbReference>
<protein>
    <submittedName>
        <fullName evidence="1">Uncharacterized protein</fullName>
    </submittedName>
</protein>